<dbReference type="GO" id="GO:0016020">
    <property type="term" value="C:membrane"/>
    <property type="evidence" value="ECO:0007669"/>
    <property type="project" value="InterPro"/>
</dbReference>
<protein>
    <submittedName>
        <fullName evidence="6">Chemotaxis protein</fullName>
    </submittedName>
</protein>
<dbReference type="SUPFAM" id="SSF58104">
    <property type="entry name" value="Methyl-accepting chemotaxis protein (MCP) signaling domain"/>
    <property type="match status" value="1"/>
</dbReference>
<dbReference type="Gene3D" id="3.30.450.20">
    <property type="entry name" value="PAS domain"/>
    <property type="match status" value="1"/>
</dbReference>
<evidence type="ECO:0000259" key="4">
    <source>
        <dbReference type="PROSITE" id="PS50111"/>
    </source>
</evidence>
<evidence type="ECO:0000256" key="1">
    <source>
        <dbReference type="ARBA" id="ARBA00023224"/>
    </source>
</evidence>
<dbReference type="SUPFAM" id="SSF55785">
    <property type="entry name" value="PYP-like sensor domain (PAS domain)"/>
    <property type="match status" value="1"/>
</dbReference>
<proteinExistence type="predicted"/>
<feature type="coiled-coil region" evidence="3">
    <location>
        <begin position="231"/>
        <end position="258"/>
    </location>
</feature>
<dbReference type="GO" id="GO:0007165">
    <property type="term" value="P:signal transduction"/>
    <property type="evidence" value="ECO:0007669"/>
    <property type="project" value="UniProtKB-KW"/>
</dbReference>
<dbReference type="AlphaFoldDB" id="A0A168MKC6"/>
<dbReference type="PANTHER" id="PTHR32089:SF112">
    <property type="entry name" value="LYSOZYME-LIKE PROTEIN-RELATED"/>
    <property type="match status" value="1"/>
</dbReference>
<dbReference type="Pfam" id="PF08448">
    <property type="entry name" value="PAS_4"/>
    <property type="match status" value="1"/>
</dbReference>
<dbReference type="OrthoDB" id="9765776at2"/>
<dbReference type="Pfam" id="PF00015">
    <property type="entry name" value="MCPsignal"/>
    <property type="match status" value="1"/>
</dbReference>
<feature type="domain" description="Methyl-accepting transducer" evidence="4">
    <location>
        <begin position="128"/>
        <end position="308"/>
    </location>
</feature>
<accession>A0A168MKC6</accession>
<keyword evidence="3" id="KW-0175">Coiled coil</keyword>
<dbReference type="CDD" id="cd00130">
    <property type="entry name" value="PAS"/>
    <property type="match status" value="1"/>
</dbReference>
<dbReference type="Gene3D" id="1.10.287.950">
    <property type="entry name" value="Methyl-accepting chemotaxis protein"/>
    <property type="match status" value="1"/>
</dbReference>
<dbReference type="RefSeq" id="WP_068529652.1">
    <property type="nucleotide sequence ID" value="NZ_LVJH01000006.1"/>
</dbReference>
<dbReference type="PROSITE" id="PS50113">
    <property type="entry name" value="PAC"/>
    <property type="match status" value="1"/>
</dbReference>
<evidence type="ECO:0000259" key="5">
    <source>
        <dbReference type="PROSITE" id="PS50113"/>
    </source>
</evidence>
<name>A0A168MKC6_9BACL</name>
<evidence type="ECO:0000256" key="3">
    <source>
        <dbReference type="SAM" id="Coils"/>
    </source>
</evidence>
<dbReference type="EMBL" id="LVJH01000006">
    <property type="protein sequence ID" value="OAB44780.1"/>
    <property type="molecule type" value="Genomic_DNA"/>
</dbReference>
<dbReference type="Proteomes" id="UP000076967">
    <property type="component" value="Unassembled WGS sequence"/>
</dbReference>
<reference evidence="6 7" key="1">
    <citation type="submission" date="2016-03" db="EMBL/GenBank/DDBJ databases">
        <title>Draft genome sequence of Paenibacillus glacialis DSM 22343.</title>
        <authorList>
            <person name="Shin S.-K."/>
            <person name="Yi H."/>
        </authorList>
    </citation>
    <scope>NUCLEOTIDE SEQUENCE [LARGE SCALE GENOMIC DNA]</scope>
    <source>
        <strain evidence="6 7">DSM 22343</strain>
    </source>
</reference>
<sequence>MILERQTVNESTQVLEGKAVLATLEQSLAMIEFNTQGNVLWANENFARAMNYQVSELSGLNHRQFCTPDFVESSEYGVLWGNLRSGKKFQEKIIRVTKDGRIVWLEATYMPVHNDDGQVVAVLKVATDITARETAASQVTSELQQMAEDLLKRTEEGVERSQQAASAIERVVNDNESNLNFLQDLEQQAKAVRGIVQTIRNFASQTNLLALNAAIEAAHAGEHGRGFNVVATEVRKLAQQVQEAAKEIQANVEGIFEQVDRVSGGTKSSQKTIINSQHQIQQAVNEFAGIGEAAGKLDAQAKTLRQMM</sequence>
<dbReference type="NCBIfam" id="TIGR00229">
    <property type="entry name" value="sensory_box"/>
    <property type="match status" value="1"/>
</dbReference>
<dbReference type="STRING" id="494026.PGLA_05040"/>
<keyword evidence="1 2" id="KW-0807">Transducer</keyword>
<organism evidence="6 7">
    <name type="scientific">Paenibacillus glacialis</name>
    <dbReference type="NCBI Taxonomy" id="494026"/>
    <lineage>
        <taxon>Bacteria</taxon>
        <taxon>Bacillati</taxon>
        <taxon>Bacillota</taxon>
        <taxon>Bacilli</taxon>
        <taxon>Bacillales</taxon>
        <taxon>Paenibacillaceae</taxon>
        <taxon>Paenibacillus</taxon>
    </lineage>
</organism>
<dbReference type="PROSITE" id="PS50111">
    <property type="entry name" value="CHEMOTAXIS_TRANSDUC_2"/>
    <property type="match status" value="1"/>
</dbReference>
<dbReference type="InterPro" id="IPR001610">
    <property type="entry name" value="PAC"/>
</dbReference>
<evidence type="ECO:0000313" key="7">
    <source>
        <dbReference type="Proteomes" id="UP000076967"/>
    </source>
</evidence>
<dbReference type="PANTHER" id="PTHR32089">
    <property type="entry name" value="METHYL-ACCEPTING CHEMOTAXIS PROTEIN MCPB"/>
    <property type="match status" value="1"/>
</dbReference>
<dbReference type="SMART" id="SM00086">
    <property type="entry name" value="PAC"/>
    <property type="match status" value="1"/>
</dbReference>
<feature type="domain" description="PAC" evidence="5">
    <location>
        <begin position="87"/>
        <end position="141"/>
    </location>
</feature>
<evidence type="ECO:0000256" key="2">
    <source>
        <dbReference type="PROSITE-ProRule" id="PRU00284"/>
    </source>
</evidence>
<dbReference type="InterPro" id="IPR000014">
    <property type="entry name" value="PAS"/>
</dbReference>
<dbReference type="InterPro" id="IPR000700">
    <property type="entry name" value="PAS-assoc_C"/>
</dbReference>
<dbReference type="InterPro" id="IPR004089">
    <property type="entry name" value="MCPsignal_dom"/>
</dbReference>
<gene>
    <name evidence="6" type="ORF">PGLA_05040</name>
</gene>
<dbReference type="InterPro" id="IPR013656">
    <property type="entry name" value="PAS_4"/>
</dbReference>
<evidence type="ECO:0000313" key="6">
    <source>
        <dbReference type="EMBL" id="OAB44780.1"/>
    </source>
</evidence>
<comment type="caution">
    <text evidence="6">The sequence shown here is derived from an EMBL/GenBank/DDBJ whole genome shotgun (WGS) entry which is preliminary data.</text>
</comment>
<dbReference type="SMART" id="SM00283">
    <property type="entry name" value="MA"/>
    <property type="match status" value="1"/>
</dbReference>
<keyword evidence="7" id="KW-1185">Reference proteome</keyword>
<dbReference type="InterPro" id="IPR035965">
    <property type="entry name" value="PAS-like_dom_sf"/>
</dbReference>